<dbReference type="AlphaFoldDB" id="A0A368P3X7"/>
<comment type="caution">
    <text evidence="3">The sequence shown here is derived from an EMBL/GenBank/DDBJ whole genome shotgun (WGS) entry which is preliminary data.</text>
</comment>
<dbReference type="SUPFAM" id="SSF52402">
    <property type="entry name" value="Adenine nucleotide alpha hydrolases-like"/>
    <property type="match status" value="2"/>
</dbReference>
<dbReference type="Gene3D" id="3.40.50.620">
    <property type="entry name" value="HUPs"/>
    <property type="match status" value="2"/>
</dbReference>
<proteinExistence type="inferred from homology"/>
<dbReference type="Pfam" id="PF00582">
    <property type="entry name" value="Usp"/>
    <property type="match status" value="1"/>
</dbReference>
<evidence type="ECO:0000313" key="3">
    <source>
        <dbReference type="EMBL" id="RCU56990.1"/>
    </source>
</evidence>
<dbReference type="EMBL" id="QPIG01000003">
    <property type="protein sequence ID" value="RCU56990.1"/>
    <property type="molecule type" value="Genomic_DNA"/>
</dbReference>
<accession>A0A368P3X7</accession>
<dbReference type="Proteomes" id="UP000252249">
    <property type="component" value="Unassembled WGS sequence"/>
</dbReference>
<organism evidence="3 4">
    <name type="scientific">Oceanihabitans sediminis</name>
    <dbReference type="NCBI Taxonomy" id="1812012"/>
    <lineage>
        <taxon>Bacteria</taxon>
        <taxon>Pseudomonadati</taxon>
        <taxon>Bacteroidota</taxon>
        <taxon>Flavobacteriia</taxon>
        <taxon>Flavobacteriales</taxon>
        <taxon>Flavobacteriaceae</taxon>
        <taxon>Oceanihabitans</taxon>
    </lineage>
</organism>
<dbReference type="PANTHER" id="PTHR46268:SF6">
    <property type="entry name" value="UNIVERSAL STRESS PROTEIN UP12"/>
    <property type="match status" value="1"/>
</dbReference>
<keyword evidence="4" id="KW-1185">Reference proteome</keyword>
<reference evidence="3 4" key="1">
    <citation type="submission" date="2018-07" db="EMBL/GenBank/DDBJ databases">
        <title>Oceanihabitans testaceum sp. nov., isolated from marine sediment.</title>
        <authorList>
            <person name="Li C.-M."/>
        </authorList>
    </citation>
    <scope>NUCLEOTIDE SEQUENCE [LARGE SCALE GENOMIC DNA]</scope>
    <source>
        <strain evidence="3 4">S9-10</strain>
    </source>
</reference>
<dbReference type="OrthoDB" id="9788959at2"/>
<dbReference type="RefSeq" id="WP_072352189.1">
    <property type="nucleotide sequence ID" value="NZ_JAWWDI010000112.1"/>
</dbReference>
<sequence>MRKHILVPTDFSENAWSAALYALKLYANTPCTFYFSHAFTFLNTGTRTQVPQSQIDPLVEKEKEQLIEVMNRAKKESTNSDHEFDTIFSFGSLMDSIKLANKKYKIDLVVMGTKGATGAKKILLGSNAVAVINKVRRAPLLLVPSKCKYKAPKKILFPSAFTRFFGEEIQSIKELAELHNSSIDVLHINAKETLSDIQNANLDMLKNYLEGLELNFNWRTDYKTKAYAITDFIKENNSNILTMINYEHSFIENLVKEPVIKRLGFNSKIPFMIIPRKK</sequence>
<dbReference type="InterPro" id="IPR006016">
    <property type="entry name" value="UspA"/>
</dbReference>
<feature type="domain" description="UspA" evidence="2">
    <location>
        <begin position="1"/>
        <end position="143"/>
    </location>
</feature>
<evidence type="ECO:0000313" key="4">
    <source>
        <dbReference type="Proteomes" id="UP000252249"/>
    </source>
</evidence>
<name>A0A368P3X7_9FLAO</name>
<comment type="similarity">
    <text evidence="1">Belongs to the universal stress protein A family.</text>
</comment>
<gene>
    <name evidence="3" type="ORF">DU428_08555</name>
</gene>
<dbReference type="PANTHER" id="PTHR46268">
    <property type="entry name" value="STRESS RESPONSE PROTEIN NHAX"/>
    <property type="match status" value="1"/>
</dbReference>
<dbReference type="InterPro" id="IPR014729">
    <property type="entry name" value="Rossmann-like_a/b/a_fold"/>
</dbReference>
<dbReference type="InterPro" id="IPR006015">
    <property type="entry name" value="Universal_stress_UspA"/>
</dbReference>
<protein>
    <submittedName>
        <fullName evidence="3">Universal stress protein</fullName>
    </submittedName>
</protein>
<dbReference type="CDD" id="cd00293">
    <property type="entry name" value="USP-like"/>
    <property type="match status" value="1"/>
</dbReference>
<evidence type="ECO:0000259" key="2">
    <source>
        <dbReference type="Pfam" id="PF00582"/>
    </source>
</evidence>
<dbReference type="PRINTS" id="PR01438">
    <property type="entry name" value="UNVRSLSTRESS"/>
</dbReference>
<evidence type="ECO:0000256" key="1">
    <source>
        <dbReference type="ARBA" id="ARBA00008791"/>
    </source>
</evidence>